<dbReference type="Gene3D" id="3.60.21.10">
    <property type="match status" value="1"/>
</dbReference>
<dbReference type="InterPro" id="IPR029052">
    <property type="entry name" value="Metallo-depent_PP-like"/>
</dbReference>
<dbReference type="EMBL" id="JACHBT010000015">
    <property type="protein sequence ID" value="MBB6505810.1"/>
    <property type="molecule type" value="Genomic_DNA"/>
</dbReference>
<comment type="caution">
    <text evidence="2">The sequence shown here is derived from an EMBL/GenBank/DDBJ whole genome shotgun (WGS) entry which is preliminary data.</text>
</comment>
<reference evidence="2 3" key="1">
    <citation type="submission" date="2020-08" db="EMBL/GenBank/DDBJ databases">
        <title>The Agave Microbiome: Exploring the role of microbial communities in plant adaptations to desert environments.</title>
        <authorList>
            <person name="Partida-Martinez L.P."/>
        </authorList>
    </citation>
    <scope>NUCLEOTIDE SEQUENCE [LARGE SCALE GENOMIC DNA]</scope>
    <source>
        <strain evidence="2 3">AS3.13</strain>
    </source>
</reference>
<sequence>MIGLSTASNPTSLVLAFSMLKKLLRSSRVAVGPAYAPAPGSRIYAIGDIHGCRAELDRLLAMIDADDAQRGLAETSLIFLGDLVDRGPDSAGVIARLMRLAQERPRVRFLKGNHEELFLHALGGAKDALRMFCRVGGKETVLSYGVSRAEYDSLDYPQLAERMDALVPPEHRAFLEGFEDLIVSGDYAFVHAGVRPDVPLDEQKPSDLRWIRDSFLDHRGAFPKMIVHGHTITPEVDRRPNRIGVDTGAYASGKLTAIGIEDCQTWILNT</sequence>
<dbReference type="CDD" id="cd00144">
    <property type="entry name" value="MPP_PPP_family"/>
    <property type="match status" value="1"/>
</dbReference>
<dbReference type="PRINTS" id="PR00114">
    <property type="entry name" value="STPHPHTASE"/>
</dbReference>
<dbReference type="RefSeq" id="WP_260396663.1">
    <property type="nucleotide sequence ID" value="NZ_JACHBT010000015.1"/>
</dbReference>
<evidence type="ECO:0000259" key="1">
    <source>
        <dbReference type="Pfam" id="PF00149"/>
    </source>
</evidence>
<organism evidence="2 3">
    <name type="scientific">Sphingomonas endophytica</name>
    <dbReference type="NCBI Taxonomy" id="869719"/>
    <lineage>
        <taxon>Bacteria</taxon>
        <taxon>Pseudomonadati</taxon>
        <taxon>Pseudomonadota</taxon>
        <taxon>Alphaproteobacteria</taxon>
        <taxon>Sphingomonadales</taxon>
        <taxon>Sphingomonadaceae</taxon>
        <taxon>Sphingomonas</taxon>
    </lineage>
</organism>
<dbReference type="AlphaFoldDB" id="A0A7X0JE00"/>
<protein>
    <submittedName>
        <fullName evidence="2">Serine/threonine protein phosphatase 1</fullName>
        <ecNumber evidence="2">3.1.3.16</ecNumber>
    </submittedName>
</protein>
<dbReference type="InterPro" id="IPR050126">
    <property type="entry name" value="Ap4A_hydrolase"/>
</dbReference>
<dbReference type="Pfam" id="PF00149">
    <property type="entry name" value="Metallophos"/>
    <property type="match status" value="1"/>
</dbReference>
<evidence type="ECO:0000313" key="2">
    <source>
        <dbReference type="EMBL" id="MBB6505810.1"/>
    </source>
</evidence>
<dbReference type="Proteomes" id="UP000522313">
    <property type="component" value="Unassembled WGS sequence"/>
</dbReference>
<dbReference type="GO" id="GO:0004722">
    <property type="term" value="F:protein serine/threonine phosphatase activity"/>
    <property type="evidence" value="ECO:0007669"/>
    <property type="project" value="UniProtKB-EC"/>
</dbReference>
<accession>A0A7X0JE00</accession>
<reference evidence="2 3" key="2">
    <citation type="submission" date="2020-08" db="EMBL/GenBank/DDBJ databases">
        <authorList>
            <person name="Partida-Martinez L."/>
            <person name="Huntemann M."/>
            <person name="Clum A."/>
            <person name="Wang J."/>
            <person name="Palaniappan K."/>
            <person name="Ritter S."/>
            <person name="Chen I.-M."/>
            <person name="Stamatis D."/>
            <person name="Reddy T."/>
            <person name="O'Malley R."/>
            <person name="Daum C."/>
            <person name="Shapiro N."/>
            <person name="Ivanova N."/>
            <person name="Kyrpides N."/>
            <person name="Woyke T."/>
        </authorList>
    </citation>
    <scope>NUCLEOTIDE SEQUENCE [LARGE SCALE GENOMIC DNA]</scope>
    <source>
        <strain evidence="2 3">AS3.13</strain>
    </source>
</reference>
<dbReference type="EC" id="3.1.3.16" evidence="2"/>
<dbReference type="GO" id="GO:0005737">
    <property type="term" value="C:cytoplasm"/>
    <property type="evidence" value="ECO:0007669"/>
    <property type="project" value="TreeGrafter"/>
</dbReference>
<dbReference type="GO" id="GO:0008803">
    <property type="term" value="F:bis(5'-nucleosyl)-tetraphosphatase (symmetrical) activity"/>
    <property type="evidence" value="ECO:0007669"/>
    <property type="project" value="TreeGrafter"/>
</dbReference>
<dbReference type="InterPro" id="IPR006186">
    <property type="entry name" value="Ser/Thr-sp_prot-phosphatase"/>
</dbReference>
<feature type="domain" description="Calcineurin-like phosphoesterase" evidence="1">
    <location>
        <begin position="42"/>
        <end position="234"/>
    </location>
</feature>
<proteinExistence type="predicted"/>
<gene>
    <name evidence="2" type="ORF">F4693_002806</name>
</gene>
<name>A0A7X0JE00_9SPHN</name>
<dbReference type="PANTHER" id="PTHR42850:SF4">
    <property type="entry name" value="ZINC-DEPENDENT ENDOPOLYPHOSPHATASE"/>
    <property type="match status" value="1"/>
</dbReference>
<dbReference type="GO" id="GO:0110154">
    <property type="term" value="P:RNA decapping"/>
    <property type="evidence" value="ECO:0007669"/>
    <property type="project" value="TreeGrafter"/>
</dbReference>
<keyword evidence="2" id="KW-0378">Hydrolase</keyword>
<evidence type="ECO:0000313" key="3">
    <source>
        <dbReference type="Proteomes" id="UP000522313"/>
    </source>
</evidence>
<dbReference type="InterPro" id="IPR004843">
    <property type="entry name" value="Calcineurin-like_PHP"/>
</dbReference>
<dbReference type="SUPFAM" id="SSF56300">
    <property type="entry name" value="Metallo-dependent phosphatases"/>
    <property type="match status" value="1"/>
</dbReference>
<dbReference type="PANTHER" id="PTHR42850">
    <property type="entry name" value="METALLOPHOSPHOESTERASE"/>
    <property type="match status" value="1"/>
</dbReference>